<evidence type="ECO:0000313" key="10">
    <source>
        <dbReference type="EMBL" id="RDB69543.1"/>
    </source>
</evidence>
<dbReference type="Gene3D" id="3.90.1010.20">
    <property type="match status" value="1"/>
</dbReference>
<protein>
    <recommendedName>
        <fullName evidence="3 8">Urocanate reductase</fullName>
        <ecNumber evidence="2 8">1.3.99.33</ecNumber>
    </recommendedName>
</protein>
<dbReference type="RefSeq" id="WP_114534131.1">
    <property type="nucleotide sequence ID" value="NZ_JADNER010000007.1"/>
</dbReference>
<dbReference type="InterPro" id="IPR003953">
    <property type="entry name" value="FAD-dep_OxRdtase_2_FAD-bd"/>
</dbReference>
<dbReference type="SUPFAM" id="SSF56425">
    <property type="entry name" value="Succinate dehydrogenase/fumarate reductase flavoprotein, catalytic domain"/>
    <property type="match status" value="1"/>
</dbReference>
<comment type="cofactor">
    <cofactor evidence="8">
        <name>FMN</name>
        <dbReference type="ChEBI" id="CHEBI:58210"/>
    </cofactor>
    <text evidence="8">Binds 1 or 2 FMN covalently per subunit.</text>
</comment>
<comment type="similarity">
    <text evidence="1 8">Belongs to the FAD-dependent oxidoreductase 2 family. FRD/SDH subfamily.</text>
</comment>
<dbReference type="GO" id="GO:0033765">
    <property type="term" value="F:steroid dehydrogenase activity, acting on the CH-CH group of donors"/>
    <property type="evidence" value="ECO:0007669"/>
    <property type="project" value="UniProtKB-ARBA"/>
</dbReference>
<dbReference type="EC" id="1.3.99.33" evidence="2 8"/>
<dbReference type="PANTHER" id="PTHR43400">
    <property type="entry name" value="FUMARATE REDUCTASE"/>
    <property type="match status" value="1"/>
</dbReference>
<dbReference type="PRINTS" id="PR00368">
    <property type="entry name" value="FADPNR"/>
</dbReference>
<dbReference type="InterPro" id="IPR027477">
    <property type="entry name" value="Succ_DH/fumarate_Rdtase_cat_sf"/>
</dbReference>
<dbReference type="AlphaFoldDB" id="A0A369MDJ8"/>
<evidence type="ECO:0000256" key="7">
    <source>
        <dbReference type="ARBA" id="ARBA00049922"/>
    </source>
</evidence>
<evidence type="ECO:0000256" key="2">
    <source>
        <dbReference type="ARBA" id="ARBA00013137"/>
    </source>
</evidence>
<dbReference type="EMBL" id="PPTU01000013">
    <property type="protein sequence ID" value="RDB69543.1"/>
    <property type="molecule type" value="Genomic_DNA"/>
</dbReference>
<accession>A0A369MDJ8</accession>
<organism evidence="10 11">
    <name type="scientific">Eggerthella lenta</name>
    <name type="common">Eubacterium lentum</name>
    <dbReference type="NCBI Taxonomy" id="84112"/>
    <lineage>
        <taxon>Bacteria</taxon>
        <taxon>Bacillati</taxon>
        <taxon>Actinomycetota</taxon>
        <taxon>Coriobacteriia</taxon>
        <taxon>Eggerthellales</taxon>
        <taxon>Eggerthellaceae</taxon>
        <taxon>Eggerthella</taxon>
    </lineage>
</organism>
<comment type="catalytic activity">
    <reaction evidence="7 8">
        <text>dihydrourocanate + A = urocanate + AH2</text>
        <dbReference type="Rhea" id="RHEA:36059"/>
        <dbReference type="ChEBI" id="CHEBI:13193"/>
        <dbReference type="ChEBI" id="CHEBI:17499"/>
        <dbReference type="ChEBI" id="CHEBI:27247"/>
        <dbReference type="ChEBI" id="CHEBI:72991"/>
        <dbReference type="EC" id="1.3.99.33"/>
    </reaction>
</comment>
<dbReference type="Gene3D" id="3.90.700.10">
    <property type="entry name" value="Succinate dehydrogenase/fumarate reductase flavoprotein, catalytic domain"/>
    <property type="match status" value="1"/>
</dbReference>
<evidence type="ECO:0000256" key="1">
    <source>
        <dbReference type="ARBA" id="ARBA00008040"/>
    </source>
</evidence>
<evidence type="ECO:0000256" key="5">
    <source>
        <dbReference type="ARBA" id="ARBA00022827"/>
    </source>
</evidence>
<dbReference type="Proteomes" id="UP000253970">
    <property type="component" value="Unassembled WGS sequence"/>
</dbReference>
<comment type="caution">
    <text evidence="10">The sequence shown here is derived from an EMBL/GenBank/DDBJ whole genome shotgun (WGS) entry which is preliminary data.</text>
</comment>
<dbReference type="NCBIfam" id="TIGR01409">
    <property type="entry name" value="TAT_signal_seq"/>
    <property type="match status" value="1"/>
</dbReference>
<keyword evidence="6 8" id="KW-0560">Oxidoreductase</keyword>
<keyword evidence="5 8" id="KW-0274">FAD</keyword>
<dbReference type="GO" id="GO:0010181">
    <property type="term" value="F:FMN binding"/>
    <property type="evidence" value="ECO:0007669"/>
    <property type="project" value="InterPro"/>
</dbReference>
<dbReference type="NCBIfam" id="TIGR01813">
    <property type="entry name" value="flavo_cyto_c"/>
    <property type="match status" value="1"/>
</dbReference>
<evidence type="ECO:0000256" key="6">
    <source>
        <dbReference type="ARBA" id="ARBA00023002"/>
    </source>
</evidence>
<dbReference type="InterPro" id="IPR050315">
    <property type="entry name" value="FAD-oxidoreductase_2"/>
</dbReference>
<evidence type="ECO:0000313" key="11">
    <source>
        <dbReference type="Proteomes" id="UP000253970"/>
    </source>
</evidence>
<keyword evidence="4 8" id="KW-0285">Flavoprotein</keyword>
<evidence type="ECO:0000256" key="8">
    <source>
        <dbReference type="RuleBase" id="RU366062"/>
    </source>
</evidence>
<dbReference type="Pfam" id="PF04205">
    <property type="entry name" value="FMN_bind"/>
    <property type="match status" value="1"/>
</dbReference>
<gene>
    <name evidence="10" type="ORF">C1875_09380</name>
</gene>
<dbReference type="Gene3D" id="3.50.50.60">
    <property type="entry name" value="FAD/NAD(P)-binding domain"/>
    <property type="match status" value="1"/>
</dbReference>
<dbReference type="InterPro" id="IPR019546">
    <property type="entry name" value="TAT_signal_bac_arc"/>
</dbReference>
<evidence type="ECO:0000256" key="3">
    <source>
        <dbReference type="ARBA" id="ARBA00015872"/>
    </source>
</evidence>
<feature type="domain" description="FMN-binding" evidence="9">
    <location>
        <begin position="51"/>
        <end position="125"/>
    </location>
</feature>
<dbReference type="PANTHER" id="PTHR43400:SF7">
    <property type="entry name" value="FAD-DEPENDENT OXIDOREDUCTASE 2 FAD BINDING DOMAIN-CONTAINING PROTEIN"/>
    <property type="match status" value="1"/>
</dbReference>
<dbReference type="InterPro" id="IPR006311">
    <property type="entry name" value="TAT_signal"/>
</dbReference>
<dbReference type="GO" id="GO:0016020">
    <property type="term" value="C:membrane"/>
    <property type="evidence" value="ECO:0007669"/>
    <property type="project" value="InterPro"/>
</dbReference>
<dbReference type="InterPro" id="IPR007329">
    <property type="entry name" value="FMN-bd"/>
</dbReference>
<dbReference type="PROSITE" id="PS51257">
    <property type="entry name" value="PROKAR_LIPOPROTEIN"/>
    <property type="match status" value="1"/>
</dbReference>
<dbReference type="InterPro" id="IPR010960">
    <property type="entry name" value="Flavocytochrome_c"/>
</dbReference>
<dbReference type="PROSITE" id="PS51318">
    <property type="entry name" value="TAT"/>
    <property type="match status" value="1"/>
</dbReference>
<proteinExistence type="inferred from homology"/>
<reference evidence="10 11" key="1">
    <citation type="journal article" date="2018" name="Elife">
        <title>Discovery and characterization of a prevalent human gut bacterial enzyme sufficient for the inactivation of a family of plant toxins.</title>
        <authorList>
            <person name="Koppel N."/>
            <person name="Bisanz J.E."/>
            <person name="Pandelia M.E."/>
            <person name="Turnbaugh P.J."/>
            <person name="Balskus E.P."/>
        </authorList>
    </citation>
    <scope>NUCLEOTIDE SEQUENCE [LARGE SCALE GENOMIC DNA]</scope>
    <source>
        <strain evidence="10 11">W1 BHI 6</strain>
    </source>
</reference>
<dbReference type="InterPro" id="IPR036188">
    <property type="entry name" value="FAD/NAD-bd_sf"/>
</dbReference>
<dbReference type="SMART" id="SM00900">
    <property type="entry name" value="FMN_bind"/>
    <property type="match status" value="1"/>
</dbReference>
<dbReference type="Pfam" id="PF00890">
    <property type="entry name" value="FAD_binding_2"/>
    <property type="match status" value="1"/>
</dbReference>
<dbReference type="SUPFAM" id="SSF51905">
    <property type="entry name" value="FAD/NAD(P)-binding domain"/>
    <property type="match status" value="1"/>
</dbReference>
<name>A0A369MDJ8_EGGLN</name>
<sequence length="604" mass="64031">MAELSRRQFLTGAALATAGGALTLGGCAPKGSAAKAPSDEASVATVGSGMGKHGSIQVEVITKNGAIERIDVLDSRESAGLGDVCMDKLGKLIVEGQTLNVDVVSGASLSSMAYLTAVAEALDKAGEKSSEWKKRDKALQRPDNDIPTSYDVVVVGAGGAGFTAAISAANKGKKVLLMEKLGVFGGSTALSGGEMAVPGNWIQKNSGLEDSPELLAADMLEGGDHRGDPELVNVIARGVYDAAQWLTYEGGVSWEHNLLFFGGHTVKRSIIPSGHIGNAMTTRLTTRARSIDNITLIDNTRATDLAQDSDGKINGIKAVNVVTGDEYAFDCKAVVLSCGGFGANVEMRAKANPEFGEQFNSTDSVGAQGDGLTMASVIGADLVDMELIQTYPICDVDTGALLYLDDMRLDERTVMFNKEGKRFVEELGRRDVLSKAILEQTDERAYEIWDQAAADETKVVDIHSDEFENLASRKLCVKADTLEEACEPFGIDAAQLSKTIEQWNGYVDAGSDPDFAYRGTMHKVDTPPYYIMAYKPAVHYTMGGLRINTSAEVLDVQGSPIPGLYAAGEVAGHKMGTNRLGSTSMADIYTFGRIAGDNAADYVA</sequence>
<evidence type="ECO:0000256" key="4">
    <source>
        <dbReference type="ARBA" id="ARBA00022630"/>
    </source>
</evidence>
<evidence type="ECO:0000259" key="9">
    <source>
        <dbReference type="SMART" id="SM00900"/>
    </source>
</evidence>
<comment type="cofactor">
    <cofactor evidence="8">
        <name>FAD</name>
        <dbReference type="ChEBI" id="CHEBI:57692"/>
    </cofactor>
    <text evidence="8">Binds 1 FAD per subunit.</text>
</comment>